<name>A0ABQ2RDG3_9GAMM</name>
<dbReference type="EMBL" id="BMQX01000019">
    <property type="protein sequence ID" value="GGQ25336.1"/>
    <property type="molecule type" value="Genomic_DNA"/>
</dbReference>
<keyword evidence="1" id="KW-1133">Transmembrane helix</keyword>
<proteinExistence type="predicted"/>
<sequence>MRFERQQHKTHLIDNHKIEVSYDRFTTRFNLSINEQRVYTRLLLLGPWRKQQLMINDTPYSLTIRWFVLWRSSLTPQQSSLQRPFITELLPQRRRKSIMIALYIGLISTIKLTLGILSESNIL</sequence>
<keyword evidence="1" id="KW-0472">Membrane</keyword>
<keyword evidence="1" id="KW-0812">Transmembrane</keyword>
<accession>A0ABQ2RDG3</accession>
<organism evidence="2 3">
    <name type="scientific">Shewanella litoralis</name>
    <dbReference type="NCBI Taxonomy" id="2282700"/>
    <lineage>
        <taxon>Bacteria</taxon>
        <taxon>Pseudomonadati</taxon>
        <taxon>Pseudomonadota</taxon>
        <taxon>Gammaproteobacteria</taxon>
        <taxon>Alteromonadales</taxon>
        <taxon>Shewanellaceae</taxon>
        <taxon>Shewanella</taxon>
    </lineage>
</organism>
<evidence type="ECO:0000313" key="3">
    <source>
        <dbReference type="Proteomes" id="UP000619118"/>
    </source>
</evidence>
<dbReference type="RefSeq" id="WP_160053149.1">
    <property type="nucleotide sequence ID" value="NZ_BMQX01000019.1"/>
</dbReference>
<evidence type="ECO:0000256" key="1">
    <source>
        <dbReference type="SAM" id="Phobius"/>
    </source>
</evidence>
<feature type="transmembrane region" description="Helical" evidence="1">
    <location>
        <begin position="98"/>
        <end position="117"/>
    </location>
</feature>
<gene>
    <name evidence="2" type="ORF">GCM10009411_26740</name>
</gene>
<comment type="caution">
    <text evidence="2">The sequence shown here is derived from an EMBL/GenBank/DDBJ whole genome shotgun (WGS) entry which is preliminary data.</text>
</comment>
<dbReference type="Proteomes" id="UP000619118">
    <property type="component" value="Unassembled WGS sequence"/>
</dbReference>
<keyword evidence="3" id="KW-1185">Reference proteome</keyword>
<protein>
    <submittedName>
        <fullName evidence="2">Uncharacterized protein</fullName>
    </submittedName>
</protein>
<reference evidence="3" key="1">
    <citation type="journal article" date="2019" name="Int. J. Syst. Evol. Microbiol.">
        <title>The Global Catalogue of Microorganisms (GCM) 10K type strain sequencing project: providing services to taxonomists for standard genome sequencing and annotation.</title>
        <authorList>
            <consortium name="The Broad Institute Genomics Platform"/>
            <consortium name="The Broad Institute Genome Sequencing Center for Infectious Disease"/>
            <person name="Wu L."/>
            <person name="Ma J."/>
        </authorList>
    </citation>
    <scope>NUCLEOTIDE SEQUENCE [LARGE SCALE GENOMIC DNA]</scope>
    <source>
        <strain evidence="3">JCM 32306</strain>
    </source>
</reference>
<evidence type="ECO:0000313" key="2">
    <source>
        <dbReference type="EMBL" id="GGQ25336.1"/>
    </source>
</evidence>